<feature type="region of interest" description="Disordered" evidence="1">
    <location>
        <begin position="1"/>
        <end position="150"/>
    </location>
</feature>
<accession>A0A6J4S2L9</accession>
<reference evidence="2" key="1">
    <citation type="submission" date="2020-02" db="EMBL/GenBank/DDBJ databases">
        <authorList>
            <person name="Meier V. D."/>
        </authorList>
    </citation>
    <scope>NUCLEOTIDE SEQUENCE</scope>
    <source>
        <strain evidence="2">AVDCRST_MAG69</strain>
    </source>
</reference>
<proteinExistence type="predicted"/>
<feature type="non-terminal residue" evidence="2">
    <location>
        <position position="150"/>
    </location>
</feature>
<feature type="compositionally biased region" description="Basic residues" evidence="1">
    <location>
        <begin position="95"/>
        <end position="113"/>
    </location>
</feature>
<protein>
    <submittedName>
        <fullName evidence="2">Uncharacterized protein</fullName>
    </submittedName>
</protein>
<name>A0A6J4S2L9_9ACTN</name>
<gene>
    <name evidence="2" type="ORF">AVDCRST_MAG69-934</name>
</gene>
<sequence length="150" mass="16367">GARAHAVDDRLREPAARAARRRARRRGRRTRHRFPLPPAIAASRDVEDPARRAAGGGRHRLRALQAARHAARPARPLPRRDHRRGGRALRQARGGARRRRARPSGRRARKRPLAAHGAAVPGSRPGDLPPASADRGARAPGGRPGGRRPL</sequence>
<evidence type="ECO:0000256" key="1">
    <source>
        <dbReference type="SAM" id="MobiDB-lite"/>
    </source>
</evidence>
<evidence type="ECO:0000313" key="2">
    <source>
        <dbReference type="EMBL" id="CAA9483726.1"/>
    </source>
</evidence>
<dbReference type="AlphaFoldDB" id="A0A6J4S2L9"/>
<feature type="compositionally biased region" description="Low complexity" evidence="1">
    <location>
        <begin position="129"/>
        <end position="144"/>
    </location>
</feature>
<dbReference type="EMBL" id="CADCVP010000108">
    <property type="protein sequence ID" value="CAA9483726.1"/>
    <property type="molecule type" value="Genomic_DNA"/>
</dbReference>
<feature type="non-terminal residue" evidence="2">
    <location>
        <position position="1"/>
    </location>
</feature>
<feature type="compositionally biased region" description="Basic and acidic residues" evidence="1">
    <location>
        <begin position="1"/>
        <end position="15"/>
    </location>
</feature>
<feature type="compositionally biased region" description="Basic residues" evidence="1">
    <location>
        <begin position="18"/>
        <end position="34"/>
    </location>
</feature>
<organism evidence="2">
    <name type="scientific">uncultured Solirubrobacteraceae bacterium</name>
    <dbReference type="NCBI Taxonomy" id="1162706"/>
    <lineage>
        <taxon>Bacteria</taxon>
        <taxon>Bacillati</taxon>
        <taxon>Actinomycetota</taxon>
        <taxon>Thermoleophilia</taxon>
        <taxon>Solirubrobacterales</taxon>
        <taxon>Solirubrobacteraceae</taxon>
        <taxon>environmental samples</taxon>
    </lineage>
</organism>